<dbReference type="Proteomes" id="UP000594260">
    <property type="component" value="Unplaced"/>
</dbReference>
<dbReference type="Pfam" id="PF16891">
    <property type="entry name" value="STPPase_N"/>
    <property type="match status" value="1"/>
</dbReference>
<dbReference type="PANTHER" id="PTHR11668">
    <property type="entry name" value="SERINE/THREONINE PROTEIN PHOSPHATASE"/>
    <property type="match status" value="1"/>
</dbReference>
<comment type="function">
    <text evidence="9">Probable phosphatase which plays a redundant role with gsp-4 in spermatogenesis by regulating sister chromatid segregation during meiosis. In addition, involved in sperm motility by controlling the dynamic disassembly of major sperm proteins (MSP) in the spermatozoan pseudopodium.</text>
</comment>
<keyword evidence="14" id="KW-1185">Reference proteome</keyword>
<comment type="catalytic activity">
    <reaction evidence="8 10">
        <text>O-phospho-L-threonyl-[protein] + H2O = L-threonyl-[protein] + phosphate</text>
        <dbReference type="Rhea" id="RHEA:47004"/>
        <dbReference type="Rhea" id="RHEA-COMP:11060"/>
        <dbReference type="Rhea" id="RHEA-COMP:11605"/>
        <dbReference type="ChEBI" id="CHEBI:15377"/>
        <dbReference type="ChEBI" id="CHEBI:30013"/>
        <dbReference type="ChEBI" id="CHEBI:43474"/>
        <dbReference type="ChEBI" id="CHEBI:61977"/>
        <dbReference type="EC" id="3.1.3.16"/>
    </reaction>
</comment>
<dbReference type="InterPro" id="IPR029052">
    <property type="entry name" value="Metallo-depent_PP-like"/>
</dbReference>
<keyword evidence="2" id="KW-0479">Metal-binding</keyword>
<dbReference type="InParanoid" id="A0A7M7K6Z1"/>
<evidence type="ECO:0000259" key="12">
    <source>
        <dbReference type="PROSITE" id="PS00125"/>
    </source>
</evidence>
<evidence type="ECO:0000256" key="5">
    <source>
        <dbReference type="ARBA" id="ARBA00023211"/>
    </source>
</evidence>
<dbReference type="InterPro" id="IPR006186">
    <property type="entry name" value="Ser/Thr-sp_prot-phosphatase"/>
</dbReference>
<dbReference type="GeneID" id="111248437"/>
<dbReference type="EnsemblMetazoa" id="XM_022800795">
    <property type="protein sequence ID" value="XP_022656530"/>
    <property type="gene ID" value="LOC111248437"/>
</dbReference>
<evidence type="ECO:0000256" key="1">
    <source>
        <dbReference type="ARBA" id="ARBA00008294"/>
    </source>
</evidence>
<evidence type="ECO:0000256" key="2">
    <source>
        <dbReference type="ARBA" id="ARBA00022723"/>
    </source>
</evidence>
<keyword evidence="3 10" id="KW-0378">Hydrolase</keyword>
<dbReference type="RefSeq" id="XP_022656530.1">
    <property type="nucleotide sequence ID" value="XM_022800795.1"/>
</dbReference>
<dbReference type="GO" id="GO:0004722">
    <property type="term" value="F:protein serine/threonine phosphatase activity"/>
    <property type="evidence" value="ECO:0007669"/>
    <property type="project" value="UniProtKB-EC"/>
</dbReference>
<dbReference type="OMA" id="CKAICVI"/>
<evidence type="ECO:0000256" key="6">
    <source>
        <dbReference type="ARBA" id="ARBA00037818"/>
    </source>
</evidence>
<dbReference type="PANTHER" id="PTHR11668:SF496">
    <property type="entry name" value="SERINE_THREONINE-PROTEIN PHOSPHATASE"/>
    <property type="match status" value="1"/>
</dbReference>
<evidence type="ECO:0000313" key="14">
    <source>
        <dbReference type="Proteomes" id="UP000594260"/>
    </source>
</evidence>
<feature type="region of interest" description="Disordered" evidence="11">
    <location>
        <begin position="1"/>
        <end position="60"/>
    </location>
</feature>
<evidence type="ECO:0000256" key="4">
    <source>
        <dbReference type="ARBA" id="ARBA00022912"/>
    </source>
</evidence>
<dbReference type="GO" id="GO:0046872">
    <property type="term" value="F:metal ion binding"/>
    <property type="evidence" value="ECO:0007669"/>
    <property type="project" value="UniProtKB-KW"/>
</dbReference>
<dbReference type="KEGG" id="vde:111248437"/>
<keyword evidence="4" id="KW-0904">Protein phosphatase</keyword>
<comment type="catalytic activity">
    <reaction evidence="7">
        <text>O-phospho-L-seryl-[protein] + H2O = L-seryl-[protein] + phosphate</text>
        <dbReference type="Rhea" id="RHEA:20629"/>
        <dbReference type="Rhea" id="RHEA-COMP:9863"/>
        <dbReference type="Rhea" id="RHEA-COMP:11604"/>
        <dbReference type="ChEBI" id="CHEBI:15377"/>
        <dbReference type="ChEBI" id="CHEBI:29999"/>
        <dbReference type="ChEBI" id="CHEBI:43474"/>
        <dbReference type="ChEBI" id="CHEBI:83421"/>
        <dbReference type="EC" id="3.1.3.16"/>
    </reaction>
</comment>
<dbReference type="FunFam" id="3.60.21.10:FF:000026">
    <property type="entry name" value="Serine/threonine-protein phosphatase"/>
    <property type="match status" value="1"/>
</dbReference>
<dbReference type="PROSITE" id="PS00125">
    <property type="entry name" value="SER_THR_PHOSPHATASE"/>
    <property type="match status" value="1"/>
</dbReference>
<evidence type="ECO:0000256" key="7">
    <source>
        <dbReference type="ARBA" id="ARBA00047761"/>
    </source>
</evidence>
<name>A0A7M7K6Z1_VARDE</name>
<dbReference type="SMART" id="SM00156">
    <property type="entry name" value="PP2Ac"/>
    <property type="match status" value="1"/>
</dbReference>
<comment type="subcellular location">
    <subcellularLocation>
        <location evidence="6">Cell projection</location>
        <location evidence="6">Pseudopodium</location>
    </subcellularLocation>
</comment>
<dbReference type="AlphaFoldDB" id="A0A7M7K6Z1"/>
<dbReference type="Gene3D" id="3.60.21.10">
    <property type="match status" value="1"/>
</dbReference>
<organism evidence="13 14">
    <name type="scientific">Varroa destructor</name>
    <name type="common">Honeybee mite</name>
    <dbReference type="NCBI Taxonomy" id="109461"/>
    <lineage>
        <taxon>Eukaryota</taxon>
        <taxon>Metazoa</taxon>
        <taxon>Ecdysozoa</taxon>
        <taxon>Arthropoda</taxon>
        <taxon>Chelicerata</taxon>
        <taxon>Arachnida</taxon>
        <taxon>Acari</taxon>
        <taxon>Parasitiformes</taxon>
        <taxon>Mesostigmata</taxon>
        <taxon>Gamasina</taxon>
        <taxon>Dermanyssoidea</taxon>
        <taxon>Varroidae</taxon>
        <taxon>Varroa</taxon>
    </lineage>
</organism>
<dbReference type="OrthoDB" id="10276527at2759"/>
<reference evidence="13" key="1">
    <citation type="submission" date="2021-01" db="UniProtKB">
        <authorList>
            <consortium name="EnsemblMetazoa"/>
        </authorList>
    </citation>
    <scope>IDENTIFICATION</scope>
</reference>
<accession>A0A7M7K6Z1</accession>
<dbReference type="Pfam" id="PF00149">
    <property type="entry name" value="Metallophos"/>
    <property type="match status" value="1"/>
</dbReference>
<dbReference type="GO" id="GO:0005737">
    <property type="term" value="C:cytoplasm"/>
    <property type="evidence" value="ECO:0007669"/>
    <property type="project" value="TreeGrafter"/>
</dbReference>
<evidence type="ECO:0000256" key="11">
    <source>
        <dbReference type="SAM" id="MobiDB-lite"/>
    </source>
</evidence>
<comment type="similarity">
    <text evidence="1 10">Belongs to the PPP phosphatase family.</text>
</comment>
<dbReference type="GO" id="GO:0097723">
    <property type="term" value="P:amoeboid sperm motility"/>
    <property type="evidence" value="ECO:0007669"/>
    <property type="project" value="UniProtKB-ARBA"/>
</dbReference>
<dbReference type="PRINTS" id="PR00114">
    <property type="entry name" value="STPHPHTASE"/>
</dbReference>
<evidence type="ECO:0000313" key="13">
    <source>
        <dbReference type="EnsemblMetazoa" id="XP_022656530"/>
    </source>
</evidence>
<dbReference type="GO" id="GO:0007060">
    <property type="term" value="P:male meiosis chromosome segregation"/>
    <property type="evidence" value="ECO:0007669"/>
    <property type="project" value="UniProtKB-ARBA"/>
</dbReference>
<evidence type="ECO:0000256" key="8">
    <source>
        <dbReference type="ARBA" id="ARBA00048336"/>
    </source>
</evidence>
<dbReference type="EC" id="3.1.3.16" evidence="10"/>
<proteinExistence type="inferred from homology"/>
<dbReference type="InterPro" id="IPR004843">
    <property type="entry name" value="Calcineurin-like_PHP"/>
</dbReference>
<dbReference type="SUPFAM" id="SSF56300">
    <property type="entry name" value="Metallo-dependent phosphatases"/>
    <property type="match status" value="1"/>
</dbReference>
<dbReference type="InterPro" id="IPR031675">
    <property type="entry name" value="STPPase_N"/>
</dbReference>
<dbReference type="GO" id="GO:0005634">
    <property type="term" value="C:nucleus"/>
    <property type="evidence" value="ECO:0007669"/>
    <property type="project" value="TreeGrafter"/>
</dbReference>
<keyword evidence="5" id="KW-0464">Manganese</keyword>
<dbReference type="GO" id="GO:0031143">
    <property type="term" value="C:pseudopodium"/>
    <property type="evidence" value="ECO:0007669"/>
    <property type="project" value="UniProtKB-SubCell"/>
</dbReference>
<feature type="domain" description="Serine/threonine specific protein phosphatases" evidence="12">
    <location>
        <begin position="179"/>
        <end position="184"/>
    </location>
</feature>
<dbReference type="GO" id="GO:0031272">
    <property type="term" value="P:regulation of pseudopodium assembly"/>
    <property type="evidence" value="ECO:0007669"/>
    <property type="project" value="UniProtKB-ARBA"/>
</dbReference>
<dbReference type="GO" id="GO:0018991">
    <property type="term" value="P:egg-laying behavior"/>
    <property type="evidence" value="ECO:0007669"/>
    <property type="project" value="UniProtKB-ARBA"/>
</dbReference>
<evidence type="ECO:0000256" key="9">
    <source>
        <dbReference type="ARBA" id="ARBA00054219"/>
    </source>
</evidence>
<dbReference type="InterPro" id="IPR050341">
    <property type="entry name" value="PP1_catalytic_subunit"/>
</dbReference>
<sequence>MASKGLKEGGSGGAKKKLEMTTPTDKKKHEPRTKPLGERAGEKDKERHSNKKHLRINNAKDPRGKLDLDCLERRLLTLRKMKSAFCKMEKWEIMDLCDLVTPIFYSQPTLLDLDVPVHIVGDIHGQFSDLLRILEQGGFPPKTNYLFLGDYVDRGRASLEVIALLFIYKIRFPEHVFLLRGNHESLRINAVYGFFLECMNRFDAILYHRINEVFGYLPLAAVVGEKIFCCHGGLSPDLRDLRQVACMDRPIPEVPQEGLVCDLLWADPYMGSEWRRSDRGVSYLFGVPQLNAFLEKNNFDLLCRAHQVVQDGYEFFGDRRLVTIFSAPNYCNEFSNCAAILMVSADLTCSFRVIKPQELQSQFSDL</sequence>
<evidence type="ECO:0000256" key="10">
    <source>
        <dbReference type="RuleBase" id="RU004273"/>
    </source>
</evidence>
<feature type="compositionally biased region" description="Basic and acidic residues" evidence="11">
    <location>
        <begin position="16"/>
        <end position="47"/>
    </location>
</feature>
<protein>
    <recommendedName>
        <fullName evidence="10">Serine/threonine-protein phosphatase</fullName>
        <ecNumber evidence="10">3.1.3.16</ecNumber>
    </recommendedName>
</protein>
<evidence type="ECO:0000256" key="3">
    <source>
        <dbReference type="ARBA" id="ARBA00022801"/>
    </source>
</evidence>